<feature type="signal peptide" evidence="6">
    <location>
        <begin position="1"/>
        <end position="23"/>
    </location>
</feature>
<reference evidence="9 10" key="1">
    <citation type="submission" date="2019-09" db="EMBL/GenBank/DDBJ databases">
        <authorList>
            <person name="Brejova B."/>
        </authorList>
    </citation>
    <scope>NUCLEOTIDE SEQUENCE [LARGE SCALE GENOMIC DNA]</scope>
</reference>
<dbReference type="Pfam" id="PF00082">
    <property type="entry name" value="Peptidase_S8"/>
    <property type="match status" value="1"/>
</dbReference>
<dbReference type="EMBL" id="CABVLU010000002">
    <property type="protein sequence ID" value="VVT49531.1"/>
    <property type="molecule type" value="Genomic_DNA"/>
</dbReference>
<feature type="active site" description="Charge relay system" evidence="5">
    <location>
        <position position="214"/>
    </location>
</feature>
<dbReference type="AlphaFoldDB" id="A0A5E8BFD2"/>
<name>A0A5E8BFD2_9ASCO</name>
<dbReference type="PANTHER" id="PTHR43806:SF11">
    <property type="entry name" value="CEREVISIN-RELATED"/>
    <property type="match status" value="1"/>
</dbReference>
<dbReference type="Proteomes" id="UP000398389">
    <property type="component" value="Unassembled WGS sequence"/>
</dbReference>
<dbReference type="InterPro" id="IPR000209">
    <property type="entry name" value="Peptidase_S8/S53_dom"/>
</dbReference>
<dbReference type="OrthoDB" id="206201at2759"/>
<evidence type="ECO:0000259" key="7">
    <source>
        <dbReference type="Pfam" id="PF00082"/>
    </source>
</evidence>
<evidence type="ECO:0000313" key="10">
    <source>
        <dbReference type="Proteomes" id="UP000398389"/>
    </source>
</evidence>
<organism evidence="9 10">
    <name type="scientific">Magnusiomyces paraingens</name>
    <dbReference type="NCBI Taxonomy" id="2606893"/>
    <lineage>
        <taxon>Eukaryota</taxon>
        <taxon>Fungi</taxon>
        <taxon>Dikarya</taxon>
        <taxon>Ascomycota</taxon>
        <taxon>Saccharomycotina</taxon>
        <taxon>Dipodascomycetes</taxon>
        <taxon>Dipodascales</taxon>
        <taxon>Dipodascaceae</taxon>
        <taxon>Magnusiomyces</taxon>
    </lineage>
</organism>
<sequence>MKLSVTLSSMAMAWQCLIHLVNASPLVAEFQASFPTDAVISPETDHLELLPRDYTADIVESTRDAKPNSNLQNYIVILKDNAGQTLSRRNAHRTWLDSLLAKRQSLNARDAKPAPLPIDFDTTADVKSSNAITGYHGAFTQAEIKAISESEDVAFVEKETYDTIQQDFVYVQYNSSWGLGRISHKTFDSPSGANDATYVFGNNGGANTTLYILDSGVRADHIEFTGRVRWGANYVDNEQTDVHGHGTHISGIAAGYNVGVSKFANIVAVKVIDADRRAAISNIIKSVQWIIDDAAAHPENRAVINYSAVGVISDARTLAIQKAVDAGIMVVTAAGNSADDACNYGPANMASTTDGVLTVAALNYTNSPADFSNHGGCVSVYSPGVSILSASRDAINAYKYMSGTSMSAPYVAGLAAYFWSINPGYSLGDIKNAILNYNDGQIVDAVGSTANKIAYNHQ</sequence>
<keyword evidence="3 5" id="KW-0378">Hydrolase</keyword>
<feature type="chain" id="PRO_5023015772" description="Peptidase S8/S53 domain-containing protein" evidence="6">
    <location>
        <begin position="24"/>
        <end position="458"/>
    </location>
</feature>
<feature type="active site" description="Charge relay system" evidence="5">
    <location>
        <position position="405"/>
    </location>
</feature>
<dbReference type="CDD" id="cd04077">
    <property type="entry name" value="Peptidases_S8_PCSK9_ProteinaseK_like"/>
    <property type="match status" value="1"/>
</dbReference>
<evidence type="ECO:0000256" key="3">
    <source>
        <dbReference type="ARBA" id="ARBA00022801"/>
    </source>
</evidence>
<evidence type="ECO:0008006" key="11">
    <source>
        <dbReference type="Google" id="ProtNLM"/>
    </source>
</evidence>
<keyword evidence="6" id="KW-0732">Signal</keyword>
<comment type="similarity">
    <text evidence="1 5">Belongs to the peptidase S8 family.</text>
</comment>
<evidence type="ECO:0000256" key="1">
    <source>
        <dbReference type="ARBA" id="ARBA00011073"/>
    </source>
</evidence>
<dbReference type="PROSITE" id="PS00137">
    <property type="entry name" value="SUBTILASE_HIS"/>
    <property type="match status" value="1"/>
</dbReference>
<dbReference type="InterPro" id="IPR022398">
    <property type="entry name" value="Peptidase_S8_His-AS"/>
</dbReference>
<dbReference type="PROSITE" id="PS51892">
    <property type="entry name" value="SUBTILASE"/>
    <property type="match status" value="1"/>
</dbReference>
<dbReference type="InterPro" id="IPR015500">
    <property type="entry name" value="Peptidase_S8_subtilisin-rel"/>
</dbReference>
<dbReference type="InterPro" id="IPR034193">
    <property type="entry name" value="PCSK9_ProteinaseK-like"/>
</dbReference>
<keyword evidence="2 5" id="KW-0645">Protease</keyword>
<dbReference type="RefSeq" id="XP_031852925.1">
    <property type="nucleotide sequence ID" value="XM_031997034.1"/>
</dbReference>
<dbReference type="InterPro" id="IPR023828">
    <property type="entry name" value="Peptidase_S8_Ser-AS"/>
</dbReference>
<keyword evidence="10" id="KW-1185">Reference proteome</keyword>
<feature type="domain" description="Peptidase S8/S53" evidence="7">
    <location>
        <begin position="205"/>
        <end position="436"/>
    </location>
</feature>
<dbReference type="SUPFAM" id="SSF52743">
    <property type="entry name" value="Subtilisin-like"/>
    <property type="match status" value="1"/>
</dbReference>
<evidence type="ECO:0000259" key="8">
    <source>
        <dbReference type="Pfam" id="PF05922"/>
    </source>
</evidence>
<dbReference type="InterPro" id="IPR036852">
    <property type="entry name" value="Peptidase_S8/S53_dom_sf"/>
</dbReference>
<evidence type="ECO:0000256" key="6">
    <source>
        <dbReference type="SAM" id="SignalP"/>
    </source>
</evidence>
<feature type="active site" description="Charge relay system" evidence="5">
    <location>
        <position position="245"/>
    </location>
</feature>
<feature type="domain" description="Inhibitor I9" evidence="8">
    <location>
        <begin position="73"/>
        <end position="160"/>
    </location>
</feature>
<dbReference type="Pfam" id="PF05922">
    <property type="entry name" value="Inhibitor_I9"/>
    <property type="match status" value="1"/>
</dbReference>
<evidence type="ECO:0000256" key="4">
    <source>
        <dbReference type="ARBA" id="ARBA00022825"/>
    </source>
</evidence>
<gene>
    <name evidence="9" type="ORF">SAPINGB_P002315</name>
</gene>
<evidence type="ECO:0000256" key="5">
    <source>
        <dbReference type="PROSITE-ProRule" id="PRU01240"/>
    </source>
</evidence>
<evidence type="ECO:0000256" key="2">
    <source>
        <dbReference type="ARBA" id="ARBA00022670"/>
    </source>
</evidence>
<keyword evidence="4 5" id="KW-0720">Serine protease</keyword>
<dbReference type="GO" id="GO:0004252">
    <property type="term" value="F:serine-type endopeptidase activity"/>
    <property type="evidence" value="ECO:0007669"/>
    <property type="project" value="UniProtKB-UniRule"/>
</dbReference>
<proteinExistence type="inferred from homology"/>
<dbReference type="GeneID" id="43581134"/>
<evidence type="ECO:0000313" key="9">
    <source>
        <dbReference type="EMBL" id="VVT49531.1"/>
    </source>
</evidence>
<dbReference type="Gene3D" id="3.40.50.200">
    <property type="entry name" value="Peptidase S8/S53 domain"/>
    <property type="match status" value="1"/>
</dbReference>
<dbReference type="PANTHER" id="PTHR43806">
    <property type="entry name" value="PEPTIDASE S8"/>
    <property type="match status" value="1"/>
</dbReference>
<dbReference type="InterPro" id="IPR010259">
    <property type="entry name" value="S8pro/Inhibitor_I9"/>
</dbReference>
<dbReference type="PROSITE" id="PS00138">
    <property type="entry name" value="SUBTILASE_SER"/>
    <property type="match status" value="1"/>
</dbReference>
<accession>A0A5E8BFD2</accession>
<dbReference type="FunFam" id="3.40.50.200:FF:000007">
    <property type="entry name" value="Subtilisin-like serine protease"/>
    <property type="match status" value="1"/>
</dbReference>
<dbReference type="InterPro" id="IPR050131">
    <property type="entry name" value="Peptidase_S8_subtilisin-like"/>
</dbReference>
<dbReference type="GO" id="GO:0006508">
    <property type="term" value="P:proteolysis"/>
    <property type="evidence" value="ECO:0007669"/>
    <property type="project" value="UniProtKB-KW"/>
</dbReference>
<dbReference type="PRINTS" id="PR00723">
    <property type="entry name" value="SUBTILISIN"/>
</dbReference>
<protein>
    <recommendedName>
        <fullName evidence="11">Peptidase S8/S53 domain-containing protein</fullName>
    </recommendedName>
</protein>